<reference evidence="1 2" key="1">
    <citation type="submission" date="2017-05" db="EMBL/GenBank/DDBJ databases">
        <title>Vagococcus spp. assemblies.</title>
        <authorList>
            <person name="Gulvik C.A."/>
        </authorList>
    </citation>
    <scope>NUCLEOTIDE SEQUENCE [LARGE SCALE GENOMIC DNA]</scope>
    <source>
        <strain evidence="1 2">CCUG 41755</strain>
    </source>
</reference>
<dbReference type="RefSeq" id="WP_126832798.1">
    <property type="nucleotide sequence ID" value="NZ_CBCRYB010000008.1"/>
</dbReference>
<evidence type="ECO:0000313" key="1">
    <source>
        <dbReference type="EMBL" id="RSU01657.1"/>
    </source>
</evidence>
<organism evidence="1 2">
    <name type="scientific">Vagococcus fessus</name>
    <dbReference type="NCBI Taxonomy" id="120370"/>
    <lineage>
        <taxon>Bacteria</taxon>
        <taxon>Bacillati</taxon>
        <taxon>Bacillota</taxon>
        <taxon>Bacilli</taxon>
        <taxon>Lactobacillales</taxon>
        <taxon>Enterococcaceae</taxon>
        <taxon>Vagococcus</taxon>
    </lineage>
</organism>
<proteinExistence type="predicted"/>
<gene>
    <name evidence="1" type="ORF">CBF31_10555</name>
</gene>
<keyword evidence="2" id="KW-1185">Reference proteome</keyword>
<dbReference type="OrthoDB" id="2200237at2"/>
<protein>
    <submittedName>
        <fullName evidence="1">Uncharacterized protein</fullName>
    </submittedName>
</protein>
<name>A0A430A4L6_9ENTE</name>
<dbReference type="Proteomes" id="UP000287101">
    <property type="component" value="Unassembled WGS sequence"/>
</dbReference>
<dbReference type="AlphaFoldDB" id="A0A430A4L6"/>
<evidence type="ECO:0000313" key="2">
    <source>
        <dbReference type="Proteomes" id="UP000287101"/>
    </source>
</evidence>
<accession>A0A430A4L6</accession>
<sequence length="127" mass="14593">MAKETSIKNMKQLTKKISDSSQKFLASFLDDNPKLRKEQAQLLKQIDIACSQQSFVVLQLANKREATESAFETTYGKLKRSPNNTDMVILTDEQTDKIRMIPVRHIKKISFLKSKQTDTSQQQLEKS</sequence>
<comment type="caution">
    <text evidence="1">The sequence shown here is derived from an EMBL/GenBank/DDBJ whole genome shotgun (WGS) entry which is preliminary data.</text>
</comment>
<dbReference type="EMBL" id="NGJY01000005">
    <property type="protein sequence ID" value="RSU01657.1"/>
    <property type="molecule type" value="Genomic_DNA"/>
</dbReference>